<dbReference type="InterPro" id="IPR029044">
    <property type="entry name" value="Nucleotide-diphossugar_trans"/>
</dbReference>
<proteinExistence type="predicted"/>
<gene>
    <name evidence="2" type="ORF">CMU51_17555</name>
    <name evidence="3" type="ORF">NCTC10588_01260</name>
</gene>
<evidence type="ECO:0000259" key="1">
    <source>
        <dbReference type="Pfam" id="PF00535"/>
    </source>
</evidence>
<sequence length="291" mass="33574">MDTKEPLKLSILVPTIGRKKEVGELLQSIVDCFFDFSYEIIIIDQNGSNLLDEIISVFQHQLPINHHKVEFRGLSKAKNYGAKIASGAFISFPDDDCLIFKDTYSKAFEEINTHNLDLVFGKCIDKEGKDSVLNFNNEAYFLNKDNMIGGFVEATVVCKKEVFDDFQFDENMGAGTFFGAEEGFDWVYRLLTTSKYKIYYTPKIKFYHPQVILDKGDLTSLNRVFKYRCGTAYLCVKHGFNFTYYKRLILTKIATFLFLLKNKNVAEYYRVEAMALQIGKIFAKKLNHVQK</sequence>
<accession>A0A7Z7LUJ7</accession>
<evidence type="ECO:0000313" key="4">
    <source>
        <dbReference type="Proteomes" id="UP000254876"/>
    </source>
</evidence>
<dbReference type="SUPFAM" id="SSF53448">
    <property type="entry name" value="Nucleotide-diphospho-sugar transferases"/>
    <property type="match status" value="1"/>
</dbReference>
<dbReference type="Gene3D" id="3.90.550.10">
    <property type="entry name" value="Spore Coat Polysaccharide Biosynthesis Protein SpsA, Chain A"/>
    <property type="match status" value="1"/>
</dbReference>
<dbReference type="CDD" id="cd00761">
    <property type="entry name" value="Glyco_tranf_GTA_type"/>
    <property type="match status" value="1"/>
</dbReference>
<evidence type="ECO:0000313" key="3">
    <source>
        <dbReference type="EMBL" id="STC99266.1"/>
    </source>
</evidence>
<dbReference type="PANTHER" id="PTHR22916">
    <property type="entry name" value="GLYCOSYLTRANSFERASE"/>
    <property type="match status" value="1"/>
</dbReference>
<organism evidence="3 4">
    <name type="scientific">Elizabethkingia anophelis</name>
    <dbReference type="NCBI Taxonomy" id="1117645"/>
    <lineage>
        <taxon>Bacteria</taxon>
        <taxon>Pseudomonadati</taxon>
        <taxon>Bacteroidota</taxon>
        <taxon>Flavobacteriia</taxon>
        <taxon>Flavobacteriales</taxon>
        <taxon>Weeksellaceae</taxon>
        <taxon>Elizabethkingia</taxon>
    </lineage>
</organism>
<dbReference type="EMBL" id="NWGY01000019">
    <property type="protein sequence ID" value="MDV3665861.1"/>
    <property type="molecule type" value="Genomic_DNA"/>
</dbReference>
<reference evidence="3 4" key="1">
    <citation type="submission" date="2018-06" db="EMBL/GenBank/DDBJ databases">
        <authorList>
            <consortium name="Pathogen Informatics"/>
            <person name="Doyle S."/>
        </authorList>
    </citation>
    <scope>NUCLEOTIDE SEQUENCE [LARGE SCALE GENOMIC DNA]</scope>
    <source>
        <strain evidence="3 4">NCTC10588</strain>
    </source>
</reference>
<keyword evidence="3" id="KW-0808">Transferase</keyword>
<evidence type="ECO:0000313" key="2">
    <source>
        <dbReference type="EMBL" id="MDV3665861.1"/>
    </source>
</evidence>
<name>A0A7Z7LUJ7_9FLAO</name>
<dbReference type="InterPro" id="IPR001173">
    <property type="entry name" value="Glyco_trans_2-like"/>
</dbReference>
<protein>
    <submittedName>
        <fullName evidence="2">Glycosyltransferase family 2 protein</fullName>
    </submittedName>
    <submittedName>
        <fullName evidence="3">Putative glycosyl transferase</fullName>
    </submittedName>
</protein>
<dbReference type="Proteomes" id="UP001189000">
    <property type="component" value="Unassembled WGS sequence"/>
</dbReference>
<dbReference type="PANTHER" id="PTHR22916:SF3">
    <property type="entry name" value="UDP-GLCNAC:BETAGAL BETA-1,3-N-ACETYLGLUCOSAMINYLTRANSFERASE-LIKE PROTEIN 1"/>
    <property type="match status" value="1"/>
</dbReference>
<comment type="caution">
    <text evidence="3">The sequence shown here is derived from an EMBL/GenBank/DDBJ whole genome shotgun (WGS) entry which is preliminary data.</text>
</comment>
<reference evidence="2" key="2">
    <citation type="submission" date="2023-02" db="EMBL/GenBank/DDBJ databases">
        <title>Elizabethkingia anophelis draft genomes.</title>
        <authorList>
            <person name="Nicholson A.C."/>
            <person name="Whitney A.M."/>
            <person name="Humrighouse B.W."/>
            <person name="Villarma A."/>
            <person name="Bell M."/>
            <person name="Mcquiston J."/>
        </authorList>
    </citation>
    <scope>NUCLEOTIDE SEQUENCE</scope>
    <source>
        <strain evidence="2">B4955</strain>
    </source>
</reference>
<dbReference type="Pfam" id="PF00535">
    <property type="entry name" value="Glycos_transf_2"/>
    <property type="match status" value="1"/>
</dbReference>
<dbReference type="Proteomes" id="UP000254876">
    <property type="component" value="Unassembled WGS sequence"/>
</dbReference>
<dbReference type="AlphaFoldDB" id="A0A7Z7LUJ7"/>
<dbReference type="RefSeq" id="WP_086983099.1">
    <property type="nucleotide sequence ID" value="NZ_FTQZ01000008.1"/>
</dbReference>
<feature type="domain" description="Glycosyltransferase 2-like" evidence="1">
    <location>
        <begin position="10"/>
        <end position="137"/>
    </location>
</feature>
<dbReference type="GO" id="GO:0016758">
    <property type="term" value="F:hexosyltransferase activity"/>
    <property type="evidence" value="ECO:0007669"/>
    <property type="project" value="UniProtKB-ARBA"/>
</dbReference>
<dbReference type="EMBL" id="UFYD01000001">
    <property type="protein sequence ID" value="STC99266.1"/>
    <property type="molecule type" value="Genomic_DNA"/>
</dbReference>